<keyword evidence="4" id="KW-0130">Cell adhesion</keyword>
<gene>
    <name evidence="8" type="ORF">MCOR_56649</name>
</gene>
<accession>A0A6J8EY90</accession>
<reference evidence="8 9" key="1">
    <citation type="submission" date="2020-06" db="EMBL/GenBank/DDBJ databases">
        <authorList>
            <person name="Li R."/>
            <person name="Bekaert M."/>
        </authorList>
    </citation>
    <scope>NUCLEOTIDE SEQUENCE [LARGE SCALE GENOMIC DNA]</scope>
    <source>
        <strain evidence="9">wild</strain>
    </source>
</reference>
<dbReference type="Pfam" id="PF04923">
    <property type="entry name" value="Ninjurin"/>
    <property type="match status" value="1"/>
</dbReference>
<evidence type="ECO:0000256" key="4">
    <source>
        <dbReference type="ARBA" id="ARBA00022889"/>
    </source>
</evidence>
<dbReference type="AlphaFoldDB" id="A0A6J8EY90"/>
<evidence type="ECO:0000256" key="2">
    <source>
        <dbReference type="ARBA" id="ARBA00008141"/>
    </source>
</evidence>
<keyword evidence="3 7" id="KW-0812">Transmembrane</keyword>
<dbReference type="InterPro" id="IPR007007">
    <property type="entry name" value="Ninjurin"/>
</dbReference>
<organism evidence="8 9">
    <name type="scientific">Mytilus coruscus</name>
    <name type="common">Sea mussel</name>
    <dbReference type="NCBI Taxonomy" id="42192"/>
    <lineage>
        <taxon>Eukaryota</taxon>
        <taxon>Metazoa</taxon>
        <taxon>Spiralia</taxon>
        <taxon>Lophotrochozoa</taxon>
        <taxon>Mollusca</taxon>
        <taxon>Bivalvia</taxon>
        <taxon>Autobranchia</taxon>
        <taxon>Pteriomorphia</taxon>
        <taxon>Mytilida</taxon>
        <taxon>Mytiloidea</taxon>
        <taxon>Mytilidae</taxon>
        <taxon>Mytilinae</taxon>
        <taxon>Mytilus</taxon>
    </lineage>
</organism>
<evidence type="ECO:0000313" key="8">
    <source>
        <dbReference type="EMBL" id="CAC5424773.1"/>
    </source>
</evidence>
<evidence type="ECO:0000256" key="6">
    <source>
        <dbReference type="ARBA" id="ARBA00023136"/>
    </source>
</evidence>
<comment type="similarity">
    <text evidence="2">Belongs to the ninjurin family.</text>
</comment>
<dbReference type="GO" id="GO:0007155">
    <property type="term" value="P:cell adhesion"/>
    <property type="evidence" value="ECO:0007669"/>
    <property type="project" value="UniProtKB-KW"/>
</dbReference>
<dbReference type="GO" id="GO:0042246">
    <property type="term" value="P:tissue regeneration"/>
    <property type="evidence" value="ECO:0007669"/>
    <property type="project" value="InterPro"/>
</dbReference>
<dbReference type="GO" id="GO:0016020">
    <property type="term" value="C:membrane"/>
    <property type="evidence" value="ECO:0007669"/>
    <property type="project" value="UniProtKB-SubCell"/>
</dbReference>
<evidence type="ECO:0000256" key="7">
    <source>
        <dbReference type="SAM" id="Phobius"/>
    </source>
</evidence>
<feature type="transmembrane region" description="Helical" evidence="7">
    <location>
        <begin position="134"/>
        <end position="155"/>
    </location>
</feature>
<feature type="transmembrane region" description="Helical" evidence="7">
    <location>
        <begin position="66"/>
        <end position="90"/>
    </location>
</feature>
<comment type="subcellular location">
    <subcellularLocation>
        <location evidence="1">Membrane</location>
        <topology evidence="1">Multi-pass membrane protein</topology>
    </subcellularLocation>
</comment>
<name>A0A6J8EY90_MYTCO</name>
<feature type="transmembrane region" description="Helical" evidence="7">
    <location>
        <begin position="37"/>
        <end position="54"/>
    </location>
</feature>
<dbReference type="Proteomes" id="UP000507470">
    <property type="component" value="Unassembled WGS sequence"/>
</dbReference>
<evidence type="ECO:0000256" key="5">
    <source>
        <dbReference type="ARBA" id="ARBA00022989"/>
    </source>
</evidence>
<keyword evidence="9" id="KW-1185">Reference proteome</keyword>
<evidence type="ECO:0000256" key="3">
    <source>
        <dbReference type="ARBA" id="ARBA00022692"/>
    </source>
</evidence>
<evidence type="ECO:0000313" key="9">
    <source>
        <dbReference type="Proteomes" id="UP000507470"/>
    </source>
</evidence>
<keyword evidence="5 7" id="KW-1133">Transmembrane helix</keyword>
<keyword evidence="6 7" id="KW-0472">Membrane</keyword>
<protein>
    <submittedName>
        <fullName evidence="8">Uncharacterized protein</fullName>
    </submittedName>
</protein>
<evidence type="ECO:0000256" key="1">
    <source>
        <dbReference type="ARBA" id="ARBA00004141"/>
    </source>
</evidence>
<sequence length="159" mass="17867">MTSMAEKENNSTAKLGLLSSPTMTIGYSKNKRINNGLFNFALMMSQVVLAKNTMKNYDITQWNQIAGLSVIGLSVLLQIISGVLVTLLIVNEQESHKRKKFLKENPGKFEEGKNSTNLGDDEKLQILRRKTSRYNTFSLVLSFIITCLCIFIDVLELSN</sequence>
<proteinExistence type="inferred from homology"/>
<dbReference type="EMBL" id="CACVKT020010064">
    <property type="protein sequence ID" value="CAC5424773.1"/>
    <property type="molecule type" value="Genomic_DNA"/>
</dbReference>